<evidence type="ECO:0000313" key="4">
    <source>
        <dbReference type="Proteomes" id="UP000253319"/>
    </source>
</evidence>
<accession>A0A365P0V2</accession>
<organism evidence="3 4">
    <name type="scientific">Flavobacterium tibetense</name>
    <dbReference type="NCBI Taxonomy" id="2233533"/>
    <lineage>
        <taxon>Bacteria</taxon>
        <taxon>Pseudomonadati</taxon>
        <taxon>Bacteroidota</taxon>
        <taxon>Flavobacteriia</taxon>
        <taxon>Flavobacteriales</taxon>
        <taxon>Flavobacteriaceae</taxon>
        <taxon>Flavobacterium</taxon>
    </lineage>
</organism>
<dbReference type="InterPro" id="IPR050330">
    <property type="entry name" value="Bact_OuterMem_StrucFunc"/>
</dbReference>
<dbReference type="EMBL" id="QLST01000010">
    <property type="protein sequence ID" value="RBA28092.1"/>
    <property type="molecule type" value="Genomic_DNA"/>
</dbReference>
<dbReference type="Proteomes" id="UP000253319">
    <property type="component" value="Unassembled WGS sequence"/>
</dbReference>
<evidence type="ECO:0000259" key="2">
    <source>
        <dbReference type="PROSITE" id="PS51123"/>
    </source>
</evidence>
<dbReference type="GO" id="GO:0016020">
    <property type="term" value="C:membrane"/>
    <property type="evidence" value="ECO:0007669"/>
    <property type="project" value="UniProtKB-UniRule"/>
</dbReference>
<dbReference type="AlphaFoldDB" id="A0A365P0V2"/>
<feature type="domain" description="OmpA-like" evidence="2">
    <location>
        <begin position="169"/>
        <end position="283"/>
    </location>
</feature>
<sequence>MRVFFSFLFFLMLNIVVGQEQFSVYFDTDKFELKENEMTKLISWIESNKNSKILSLLGTTDEKGTTNYNDTLSRKRVDFVIGQIGNKITFREDFRAISLGERDLISNIDELNRKVTIYFLPSELLFLENRIINNYLVKKQLKEVEIVEIEDIDFLNGLPFEEQLKSAPRGTLFTLKDIHFDFNSANLLYSSKLQLDKWVKALQDNEQLKIIVIGHICCVKRDDYDLSTLRAESVMNYFVSSKIDSERIKYIGFGSSKPKFKIPEKNGYESLQNRRVEILILEN</sequence>
<protein>
    <submittedName>
        <fullName evidence="3">OmpA family protein</fullName>
    </submittedName>
</protein>
<dbReference type="RefSeq" id="WP_113989372.1">
    <property type="nucleotide sequence ID" value="NZ_QLST01000010.1"/>
</dbReference>
<dbReference type="PANTHER" id="PTHR30329">
    <property type="entry name" value="STATOR ELEMENT OF FLAGELLAR MOTOR COMPLEX"/>
    <property type="match status" value="1"/>
</dbReference>
<keyword evidence="4" id="KW-1185">Reference proteome</keyword>
<dbReference type="InterPro" id="IPR006665">
    <property type="entry name" value="OmpA-like"/>
</dbReference>
<dbReference type="PROSITE" id="PS51123">
    <property type="entry name" value="OMPA_2"/>
    <property type="match status" value="1"/>
</dbReference>
<dbReference type="PANTHER" id="PTHR30329:SF21">
    <property type="entry name" value="LIPOPROTEIN YIAD-RELATED"/>
    <property type="match status" value="1"/>
</dbReference>
<evidence type="ECO:0000256" key="1">
    <source>
        <dbReference type="PROSITE-ProRule" id="PRU00473"/>
    </source>
</evidence>
<dbReference type="OrthoDB" id="1522982at2"/>
<evidence type="ECO:0000313" key="3">
    <source>
        <dbReference type="EMBL" id="RBA28092.1"/>
    </source>
</evidence>
<keyword evidence="1" id="KW-0472">Membrane</keyword>
<dbReference type="InterPro" id="IPR036737">
    <property type="entry name" value="OmpA-like_sf"/>
</dbReference>
<name>A0A365P0V2_9FLAO</name>
<gene>
    <name evidence="3" type="ORF">DPN68_09255</name>
</gene>
<dbReference type="SUPFAM" id="SSF103088">
    <property type="entry name" value="OmpA-like"/>
    <property type="match status" value="2"/>
</dbReference>
<dbReference type="Gene3D" id="3.30.1330.60">
    <property type="entry name" value="OmpA-like domain"/>
    <property type="match status" value="2"/>
</dbReference>
<comment type="caution">
    <text evidence="3">The sequence shown here is derived from an EMBL/GenBank/DDBJ whole genome shotgun (WGS) entry which is preliminary data.</text>
</comment>
<dbReference type="Pfam" id="PF00691">
    <property type="entry name" value="OmpA"/>
    <property type="match status" value="1"/>
</dbReference>
<reference evidence="3 4" key="1">
    <citation type="submission" date="2018-06" db="EMBL/GenBank/DDBJ databases">
        <title>Flavobacterium tibetense sp. nov., isolated from a wetland YonghuCo on Tibetan Plateau.</title>
        <authorList>
            <person name="Xing P."/>
            <person name="Phurbu D."/>
            <person name="Lu H."/>
        </authorList>
    </citation>
    <scope>NUCLEOTIDE SEQUENCE [LARGE SCALE GENOMIC DNA]</scope>
    <source>
        <strain evidence="3 4">YH5</strain>
    </source>
</reference>
<proteinExistence type="predicted"/>
<dbReference type="CDD" id="cd07185">
    <property type="entry name" value="OmpA_C-like"/>
    <property type="match status" value="1"/>
</dbReference>